<evidence type="ECO:0000313" key="2">
    <source>
        <dbReference type="EMBL" id="HGD13421.1"/>
    </source>
</evidence>
<protein>
    <submittedName>
        <fullName evidence="2">MerR family transcriptional regulator</fullName>
    </submittedName>
</protein>
<comment type="caution">
    <text evidence="2">The sequence shown here is derived from an EMBL/GenBank/DDBJ whole genome shotgun (WGS) entry which is preliminary data.</text>
</comment>
<dbReference type="AlphaFoldDB" id="A0A7V3PTV1"/>
<dbReference type="InterPro" id="IPR000551">
    <property type="entry name" value="MerR-type_HTH_dom"/>
</dbReference>
<reference evidence="2" key="1">
    <citation type="journal article" date="2020" name="mSystems">
        <title>Genome- and Community-Level Interaction Insights into Carbon Utilization and Element Cycling Functions of Hydrothermarchaeota in Hydrothermal Sediment.</title>
        <authorList>
            <person name="Zhou Z."/>
            <person name="Liu Y."/>
            <person name="Xu W."/>
            <person name="Pan J."/>
            <person name="Luo Z.H."/>
            <person name="Li M."/>
        </authorList>
    </citation>
    <scope>NUCLEOTIDE SEQUENCE [LARGE SCALE GENOMIC DNA]</scope>
    <source>
        <strain evidence="2">SpSt-914</strain>
    </source>
</reference>
<dbReference type="GO" id="GO:0003677">
    <property type="term" value="F:DNA binding"/>
    <property type="evidence" value="ECO:0007669"/>
    <property type="project" value="InterPro"/>
</dbReference>
<evidence type="ECO:0000259" key="1">
    <source>
        <dbReference type="SMART" id="SM00422"/>
    </source>
</evidence>
<dbReference type="Gene3D" id="1.10.1660.10">
    <property type="match status" value="1"/>
</dbReference>
<organism evidence="2">
    <name type="scientific">candidate division WOR-3 bacterium</name>
    <dbReference type="NCBI Taxonomy" id="2052148"/>
    <lineage>
        <taxon>Bacteria</taxon>
        <taxon>Bacteria division WOR-3</taxon>
    </lineage>
</organism>
<sequence length="120" mass="14049">MSRKKFYSLAEACRILKIPAYTLRYWEKEFEFKFQRNSAGRRIIADEQLKKLELIQHLLHREKMTIKGAKKKLQAMSMRATEPPQSRDSREVLLWLKKELIGLRTLLETGAVDTAGQDSP</sequence>
<dbReference type="Pfam" id="PF13411">
    <property type="entry name" value="MerR_1"/>
    <property type="match status" value="1"/>
</dbReference>
<feature type="domain" description="HTH merR-type" evidence="1">
    <location>
        <begin position="7"/>
        <end position="76"/>
    </location>
</feature>
<name>A0A7V3PTV1_UNCW3</name>
<proteinExistence type="predicted"/>
<dbReference type="InterPro" id="IPR009061">
    <property type="entry name" value="DNA-bd_dom_put_sf"/>
</dbReference>
<dbReference type="EMBL" id="DTMZ01000112">
    <property type="protein sequence ID" value="HGD13421.1"/>
    <property type="molecule type" value="Genomic_DNA"/>
</dbReference>
<dbReference type="GO" id="GO:0006355">
    <property type="term" value="P:regulation of DNA-templated transcription"/>
    <property type="evidence" value="ECO:0007669"/>
    <property type="project" value="InterPro"/>
</dbReference>
<accession>A0A7V3PTV1</accession>
<dbReference type="SUPFAM" id="SSF46955">
    <property type="entry name" value="Putative DNA-binding domain"/>
    <property type="match status" value="1"/>
</dbReference>
<dbReference type="SMART" id="SM00422">
    <property type="entry name" value="HTH_MERR"/>
    <property type="match status" value="1"/>
</dbReference>
<gene>
    <name evidence="2" type="ORF">ENX16_05015</name>
</gene>